<evidence type="ECO:0000256" key="6">
    <source>
        <dbReference type="ARBA" id="ARBA00023136"/>
    </source>
</evidence>
<evidence type="ECO:0000256" key="4">
    <source>
        <dbReference type="ARBA" id="ARBA00022692"/>
    </source>
</evidence>
<dbReference type="InterPro" id="IPR037066">
    <property type="entry name" value="Plug_dom_sf"/>
</dbReference>
<keyword evidence="14" id="KW-0675">Receptor</keyword>
<evidence type="ECO:0000259" key="12">
    <source>
        <dbReference type="Pfam" id="PF00593"/>
    </source>
</evidence>
<dbReference type="RefSeq" id="WP_284400918.1">
    <property type="nucleotide sequence ID" value="NZ_BSNQ01000009.1"/>
</dbReference>
<keyword evidence="3 8" id="KW-1134">Transmembrane beta strand</keyword>
<dbReference type="Gene3D" id="2.170.130.10">
    <property type="entry name" value="TonB-dependent receptor, plug domain"/>
    <property type="match status" value="1"/>
</dbReference>
<keyword evidence="7 8" id="KW-0998">Cell outer membrane</keyword>
<keyword evidence="5 9" id="KW-0798">TonB box</keyword>
<evidence type="ECO:0000256" key="9">
    <source>
        <dbReference type="RuleBase" id="RU003357"/>
    </source>
</evidence>
<evidence type="ECO:0000256" key="11">
    <source>
        <dbReference type="SAM" id="SignalP"/>
    </source>
</evidence>
<evidence type="ECO:0000256" key="8">
    <source>
        <dbReference type="PROSITE-ProRule" id="PRU01360"/>
    </source>
</evidence>
<dbReference type="EMBL" id="JADIKG010000012">
    <property type="protein sequence ID" value="MFK2873905.1"/>
    <property type="molecule type" value="Genomic_DNA"/>
</dbReference>
<dbReference type="InterPro" id="IPR000531">
    <property type="entry name" value="Beta-barrel_TonB"/>
</dbReference>
<keyword evidence="4 8" id="KW-0812">Transmembrane</keyword>
<dbReference type="PANTHER" id="PTHR47234:SF1">
    <property type="entry name" value="TONB-DEPENDENT RECEPTOR"/>
    <property type="match status" value="1"/>
</dbReference>
<dbReference type="Gene3D" id="2.40.170.20">
    <property type="entry name" value="TonB-dependent receptor, beta-barrel domain"/>
    <property type="match status" value="1"/>
</dbReference>
<dbReference type="InterPro" id="IPR012910">
    <property type="entry name" value="Plug_dom"/>
</dbReference>
<keyword evidence="11" id="KW-0732">Signal</keyword>
<sequence>MLKTPIAAAVLAALSLVFVANVNADTTLATTGQGSSTQGTAAQSSSQDTAQSTSSDQSTSTATDKAKKLQAVVVTGSLIPQVEVETSAPVITITAQQLKDRGFATVADALQQATFATGSVQGPNNSGGFTQSAKTISFFGLDPSFTKYLIDGLPMGDFPALYNGSESFNSLTNIPIEMVDHIDVLPGGHSSIYGSDAIAGVINIVLKKTIDAPVVDVRFGWRTGGGGADRRVYGADGFTFGKLNVIAGVQFESIEPIWGFDRSLTSHYFTQGTTPPTASRDYLVLSETQLVNAYYSPNLLNPGVGCAAVAGEYNGTEQLQTRLNHGEYCGSQNSAGYVTETNKEHSANLYTHATYDLNSDVQFYGNFLYSYDQQQYSAGSSFLFWQSPIYYDPNLGDYVLAQHAFSPEEAGGYQNILDNNVENSFLLTMGAKGSFGQSNWDYDLTFNHSEDHLQQRTFQRWTTEINSYFDNILGPSLGPDPGGAGLNTYTPNYPAFYTPVSNAAFRGFTGYTETYAKTWDNMLRGQVTNASLFTLPGGDAGVAAVFEGGNQGWNYSPDPRTLDGDTYEFTDVSGAGHRSRYAGTLEFNAPLFSMLTVDASGRYDSYDVAGGTVSHPTYNFGFEFRPFGNILLLRGSVGTAFKAPTLADEFQGPSGYFSSVTDYYNCAKEGFTGGNIANCPTQLGGEQFFGQQSGNPKLQPITAKVFSYGFVVSPFTGFSLKSDFYHYNIANEVEVQSSDFLARTEANCRLGIFDINSPSCQSALAQVIRSGTPLAPGLLPPITEILTPKVNVAREYLNSVVTEADYTTHIGSYGSIDVKTSWSDIMTHRQQLLPGDPYINLLREPFYSTEFKSKVDGSIGWLSPTQQWGVTVYGIRDGASPNYLATIANNYSTPGAAHLGPWIRYNLTVSYSPIKNLALSLEVDNVFNRMPPLDRSYGGDVGQPFNQLNYDVNGRGFFLEATYKFSSSK</sequence>
<dbReference type="PROSITE" id="PS52016">
    <property type="entry name" value="TONB_DEPENDENT_REC_3"/>
    <property type="match status" value="1"/>
</dbReference>
<evidence type="ECO:0000259" key="13">
    <source>
        <dbReference type="Pfam" id="PF07715"/>
    </source>
</evidence>
<comment type="caution">
    <text evidence="14">The sequence shown here is derived from an EMBL/GenBank/DDBJ whole genome shotgun (WGS) entry which is preliminary data.</text>
</comment>
<evidence type="ECO:0000313" key="14">
    <source>
        <dbReference type="EMBL" id="MFK2873905.1"/>
    </source>
</evidence>
<dbReference type="InterPro" id="IPR036942">
    <property type="entry name" value="Beta-barrel_TonB_sf"/>
</dbReference>
<evidence type="ECO:0000313" key="15">
    <source>
        <dbReference type="Proteomes" id="UP001620405"/>
    </source>
</evidence>
<evidence type="ECO:0000256" key="3">
    <source>
        <dbReference type="ARBA" id="ARBA00022452"/>
    </source>
</evidence>
<evidence type="ECO:0000256" key="5">
    <source>
        <dbReference type="ARBA" id="ARBA00023077"/>
    </source>
</evidence>
<keyword evidence="15" id="KW-1185">Reference proteome</keyword>
<organism evidence="14 15">
    <name type="scientific">Dyella lipolytica</name>
    <dbReference type="NCBI Taxonomy" id="1867835"/>
    <lineage>
        <taxon>Bacteria</taxon>
        <taxon>Pseudomonadati</taxon>
        <taxon>Pseudomonadota</taxon>
        <taxon>Gammaproteobacteria</taxon>
        <taxon>Lysobacterales</taxon>
        <taxon>Rhodanobacteraceae</taxon>
        <taxon>Dyella</taxon>
    </lineage>
</organism>
<evidence type="ECO:0000256" key="1">
    <source>
        <dbReference type="ARBA" id="ARBA00004571"/>
    </source>
</evidence>
<evidence type="ECO:0000256" key="10">
    <source>
        <dbReference type="SAM" id="MobiDB-lite"/>
    </source>
</evidence>
<dbReference type="Pfam" id="PF00593">
    <property type="entry name" value="TonB_dep_Rec_b-barrel"/>
    <property type="match status" value="1"/>
</dbReference>
<feature type="domain" description="TonB-dependent receptor plug" evidence="13">
    <location>
        <begin position="85"/>
        <end position="201"/>
    </location>
</feature>
<comment type="similarity">
    <text evidence="8 9">Belongs to the TonB-dependent receptor family.</text>
</comment>
<feature type="signal peptide" evidence="11">
    <location>
        <begin position="1"/>
        <end position="24"/>
    </location>
</feature>
<dbReference type="Proteomes" id="UP001620405">
    <property type="component" value="Unassembled WGS sequence"/>
</dbReference>
<feature type="chain" id="PRO_5045970518" evidence="11">
    <location>
        <begin position="25"/>
        <end position="969"/>
    </location>
</feature>
<feature type="domain" description="TonB-dependent receptor-like beta-barrel" evidence="12">
    <location>
        <begin position="367"/>
        <end position="926"/>
    </location>
</feature>
<keyword evidence="2 8" id="KW-0813">Transport</keyword>
<dbReference type="Pfam" id="PF07715">
    <property type="entry name" value="Plug"/>
    <property type="match status" value="1"/>
</dbReference>
<gene>
    <name evidence="14" type="ORF">ISP13_10215</name>
</gene>
<proteinExistence type="inferred from homology"/>
<dbReference type="PANTHER" id="PTHR47234">
    <property type="match status" value="1"/>
</dbReference>
<protein>
    <submittedName>
        <fullName evidence="14">TonB-dependent receptor</fullName>
    </submittedName>
</protein>
<accession>A0ABW8IX93</accession>
<keyword evidence="6 8" id="KW-0472">Membrane</keyword>
<dbReference type="SUPFAM" id="SSF56935">
    <property type="entry name" value="Porins"/>
    <property type="match status" value="1"/>
</dbReference>
<evidence type="ECO:0000256" key="7">
    <source>
        <dbReference type="ARBA" id="ARBA00023237"/>
    </source>
</evidence>
<reference evidence="14 15" key="1">
    <citation type="submission" date="2020-10" db="EMBL/GenBank/DDBJ databases">
        <title>Phylogeny of dyella-like bacteria.</title>
        <authorList>
            <person name="Fu J."/>
        </authorList>
    </citation>
    <scope>NUCLEOTIDE SEQUENCE [LARGE SCALE GENOMIC DNA]</scope>
    <source>
        <strain evidence="14 15">DHOB07</strain>
    </source>
</reference>
<comment type="subcellular location">
    <subcellularLocation>
        <location evidence="1 8">Cell outer membrane</location>
        <topology evidence="1 8">Multi-pass membrane protein</topology>
    </subcellularLocation>
</comment>
<feature type="region of interest" description="Disordered" evidence="10">
    <location>
        <begin position="29"/>
        <end position="62"/>
    </location>
</feature>
<dbReference type="InterPro" id="IPR039426">
    <property type="entry name" value="TonB-dep_rcpt-like"/>
</dbReference>
<name>A0ABW8IX93_9GAMM</name>
<evidence type="ECO:0000256" key="2">
    <source>
        <dbReference type="ARBA" id="ARBA00022448"/>
    </source>
</evidence>